<dbReference type="Pfam" id="PF19567">
    <property type="entry name" value="CpsB_CapC"/>
    <property type="match status" value="1"/>
</dbReference>
<comment type="catalytic activity">
    <reaction evidence="4 5">
        <text>O-phospho-L-tyrosyl-[protein] + H2O = L-tyrosyl-[protein] + phosphate</text>
        <dbReference type="Rhea" id="RHEA:10684"/>
        <dbReference type="Rhea" id="RHEA-COMP:10136"/>
        <dbReference type="Rhea" id="RHEA-COMP:20101"/>
        <dbReference type="ChEBI" id="CHEBI:15377"/>
        <dbReference type="ChEBI" id="CHEBI:43474"/>
        <dbReference type="ChEBI" id="CHEBI:46858"/>
        <dbReference type="ChEBI" id="CHEBI:61978"/>
        <dbReference type="EC" id="3.1.3.48"/>
    </reaction>
</comment>
<keyword evidence="3 5" id="KW-0904">Protein phosphatase</keyword>
<dbReference type="PANTHER" id="PTHR39181:SF1">
    <property type="entry name" value="TYROSINE-PROTEIN PHOSPHATASE YWQE"/>
    <property type="match status" value="1"/>
</dbReference>
<proteinExistence type="inferred from homology"/>
<evidence type="ECO:0000313" key="7">
    <source>
        <dbReference type="Proteomes" id="UP000030403"/>
    </source>
</evidence>
<dbReference type="Gene3D" id="3.20.20.140">
    <property type="entry name" value="Metal-dependent hydrolases"/>
    <property type="match status" value="1"/>
</dbReference>
<name>A0A0A5I5A2_9BACI</name>
<sequence length="255" mass="28937">MIDIHCHILPGVDDGAQNAEDSLNMAKAAADEGIETIIATPHHQNGTYINTSKEIRDGVRYLNDLLQASEIPVTILPGQETRINGDMIEQLEQGQLLPLNETSGYIFVELPHDHVPRYTSQLLFDIQVSGYQAIIVHPERNRELMQNPDQLYKFVKDGALTQVTAASVCGKFGKKIQKFTSQLIESNLTHFIASDAHNTTNRGFHLREAYDVIEEEYGIDWTYFFMENTEYLKEGQTVAKDIPVRVKRRKFLGLF</sequence>
<dbReference type="RefSeq" id="WP_027447777.1">
    <property type="nucleotide sequence ID" value="NZ_AVPF01000004.1"/>
</dbReference>
<dbReference type="OrthoDB" id="9788539at2"/>
<dbReference type="PIRSF" id="PIRSF016557">
    <property type="entry name" value="Caps_synth_CpsB"/>
    <property type="match status" value="1"/>
</dbReference>
<dbReference type="InterPro" id="IPR016195">
    <property type="entry name" value="Pol/histidinol_Pase-like"/>
</dbReference>
<dbReference type="EMBL" id="AVPF01000004">
    <property type="protein sequence ID" value="KGX90987.1"/>
    <property type="molecule type" value="Genomic_DNA"/>
</dbReference>
<dbReference type="GO" id="GO:0030145">
    <property type="term" value="F:manganese ion binding"/>
    <property type="evidence" value="ECO:0007669"/>
    <property type="project" value="UniProtKB-UniRule"/>
</dbReference>
<evidence type="ECO:0000256" key="1">
    <source>
        <dbReference type="ARBA" id="ARBA00005750"/>
    </source>
</evidence>
<protein>
    <recommendedName>
        <fullName evidence="5">Tyrosine-protein phosphatase</fullName>
        <ecNumber evidence="5">3.1.3.48</ecNumber>
    </recommendedName>
</protein>
<accession>A0A0A5I5A2</accession>
<organism evidence="6 7">
    <name type="scientific">Pontibacillus marinus BH030004 = DSM 16465</name>
    <dbReference type="NCBI Taxonomy" id="1385511"/>
    <lineage>
        <taxon>Bacteria</taxon>
        <taxon>Bacillati</taxon>
        <taxon>Bacillota</taxon>
        <taxon>Bacilli</taxon>
        <taxon>Bacillales</taxon>
        <taxon>Bacillaceae</taxon>
        <taxon>Pontibacillus</taxon>
    </lineage>
</organism>
<dbReference type="InterPro" id="IPR016667">
    <property type="entry name" value="Caps_polysacc_synth_CpsB/CapC"/>
</dbReference>
<dbReference type="PANTHER" id="PTHR39181">
    <property type="entry name" value="TYROSINE-PROTEIN PHOSPHATASE YWQE"/>
    <property type="match status" value="1"/>
</dbReference>
<reference evidence="6 7" key="1">
    <citation type="submission" date="2013-08" db="EMBL/GenBank/DDBJ databases">
        <authorList>
            <person name="Huang J."/>
            <person name="Wang G."/>
        </authorList>
    </citation>
    <scope>NUCLEOTIDE SEQUENCE [LARGE SCALE GENOMIC DNA]</scope>
    <source>
        <strain evidence="6 7">BH030004</strain>
    </source>
</reference>
<comment type="similarity">
    <text evidence="1 5">Belongs to the metallo-dependent hydrolases superfamily. CpsB/CapC family.</text>
</comment>
<dbReference type="eggNOG" id="COG4464">
    <property type="taxonomic scope" value="Bacteria"/>
</dbReference>
<evidence type="ECO:0000256" key="4">
    <source>
        <dbReference type="ARBA" id="ARBA00051722"/>
    </source>
</evidence>
<dbReference type="AlphaFoldDB" id="A0A0A5I5A2"/>
<evidence type="ECO:0000313" key="6">
    <source>
        <dbReference type="EMBL" id="KGX90987.1"/>
    </source>
</evidence>
<dbReference type="STRING" id="1385511.GCA_000425225_00288"/>
<keyword evidence="7" id="KW-1185">Reference proteome</keyword>
<comment type="caution">
    <text evidence="6">The sequence shown here is derived from an EMBL/GenBank/DDBJ whole genome shotgun (WGS) entry which is preliminary data.</text>
</comment>
<dbReference type="EC" id="3.1.3.48" evidence="5"/>
<evidence type="ECO:0000256" key="3">
    <source>
        <dbReference type="ARBA" id="ARBA00022912"/>
    </source>
</evidence>
<dbReference type="GO" id="GO:0004725">
    <property type="term" value="F:protein tyrosine phosphatase activity"/>
    <property type="evidence" value="ECO:0007669"/>
    <property type="project" value="UniProtKB-UniRule"/>
</dbReference>
<dbReference type="Proteomes" id="UP000030403">
    <property type="component" value="Unassembled WGS sequence"/>
</dbReference>
<dbReference type="SUPFAM" id="SSF89550">
    <property type="entry name" value="PHP domain-like"/>
    <property type="match status" value="1"/>
</dbReference>
<keyword evidence="2 5" id="KW-0378">Hydrolase</keyword>
<evidence type="ECO:0000256" key="5">
    <source>
        <dbReference type="PIRNR" id="PIRNR016557"/>
    </source>
</evidence>
<gene>
    <name evidence="6" type="ORF">N783_13455</name>
</gene>
<evidence type="ECO:0000256" key="2">
    <source>
        <dbReference type="ARBA" id="ARBA00022801"/>
    </source>
</evidence>